<dbReference type="EMBL" id="JAOB01000069">
    <property type="protein sequence ID" value="EUA23337.1"/>
    <property type="molecule type" value="Genomic_DNA"/>
</dbReference>
<dbReference type="InterPro" id="IPR000489">
    <property type="entry name" value="Pterin-binding_dom"/>
</dbReference>
<dbReference type="AlphaFoldDB" id="X7ZUQ6"/>
<dbReference type="PROSITE" id="PS50972">
    <property type="entry name" value="PTERIN_BINDING"/>
    <property type="match status" value="1"/>
</dbReference>
<feature type="domain" description="Pterin-binding" evidence="1">
    <location>
        <begin position="1"/>
        <end position="109"/>
    </location>
</feature>
<evidence type="ECO:0000259" key="1">
    <source>
        <dbReference type="PROSITE" id="PS50972"/>
    </source>
</evidence>
<proteinExistence type="predicted"/>
<comment type="caution">
    <text evidence="2">The sequence shown here is derived from an EMBL/GenBank/DDBJ whole genome shotgun (WGS) entry which is preliminary data.</text>
</comment>
<dbReference type="GO" id="GO:0004156">
    <property type="term" value="F:dihydropteroate synthase activity"/>
    <property type="evidence" value="ECO:0007669"/>
    <property type="project" value="UniProtKB-EC"/>
</dbReference>
<sequence length="109" mass="11905">MHWRSVSAEHPHRVPHYRDVVAEVRAELLASVDHAVAAGVDAAKLIIDPGLGFAKTAQHNWALLHALPQFVATGIPVLVGHRASSFSVRCWPTLTGRCAHPTDARPRPR</sequence>
<dbReference type="Gene3D" id="3.20.20.20">
    <property type="entry name" value="Dihydropteroate synthase-like"/>
    <property type="match status" value="1"/>
</dbReference>
<organism evidence="2">
    <name type="scientific">Mycobacterium xenopi 4042</name>
    <dbReference type="NCBI Taxonomy" id="1299334"/>
    <lineage>
        <taxon>Bacteria</taxon>
        <taxon>Bacillati</taxon>
        <taxon>Actinomycetota</taxon>
        <taxon>Actinomycetes</taxon>
        <taxon>Mycobacteriales</taxon>
        <taxon>Mycobacteriaceae</taxon>
        <taxon>Mycobacterium</taxon>
    </lineage>
</organism>
<name>X7ZUQ6_MYCXE</name>
<evidence type="ECO:0000313" key="2">
    <source>
        <dbReference type="EMBL" id="EUA23337.1"/>
    </source>
</evidence>
<accession>X7ZUQ6</accession>
<dbReference type="PATRIC" id="fig|1299334.3.peg.7714"/>
<dbReference type="InterPro" id="IPR011005">
    <property type="entry name" value="Dihydropteroate_synth-like_sf"/>
</dbReference>
<keyword evidence="2" id="KW-0808">Transferase</keyword>
<protein>
    <submittedName>
        <fullName evidence="2">Dihydropteroate synthase 1</fullName>
        <ecNumber evidence="2">2.5.1.15</ecNumber>
    </submittedName>
</protein>
<dbReference type="PANTHER" id="PTHR20941">
    <property type="entry name" value="FOLATE SYNTHESIS PROTEINS"/>
    <property type="match status" value="1"/>
</dbReference>
<dbReference type="InterPro" id="IPR045031">
    <property type="entry name" value="DHP_synth-like"/>
</dbReference>
<dbReference type="SUPFAM" id="SSF51717">
    <property type="entry name" value="Dihydropteroate synthetase-like"/>
    <property type="match status" value="1"/>
</dbReference>
<dbReference type="PANTHER" id="PTHR20941:SF1">
    <property type="entry name" value="FOLIC ACID SYNTHESIS PROTEIN FOL1"/>
    <property type="match status" value="1"/>
</dbReference>
<dbReference type="Pfam" id="PF00809">
    <property type="entry name" value="Pterin_bind"/>
    <property type="match status" value="1"/>
</dbReference>
<gene>
    <name evidence="2" type="primary">folP1</name>
    <name evidence="2" type="ORF">I553_5775</name>
</gene>
<dbReference type="GO" id="GO:0046654">
    <property type="term" value="P:tetrahydrofolate biosynthetic process"/>
    <property type="evidence" value="ECO:0007669"/>
    <property type="project" value="TreeGrafter"/>
</dbReference>
<reference evidence="2" key="1">
    <citation type="submission" date="2014-01" db="EMBL/GenBank/DDBJ databases">
        <authorList>
            <person name="Brown-Elliot B."/>
            <person name="Wallace R."/>
            <person name="Lenaerts A."/>
            <person name="Ordway D."/>
            <person name="DeGroote M.A."/>
            <person name="Parker T."/>
            <person name="Sizemore C."/>
            <person name="Tallon L.J."/>
            <person name="Sadzewicz L.K."/>
            <person name="Sengamalay N."/>
            <person name="Fraser C.M."/>
            <person name="Hine E."/>
            <person name="Shefchek K.A."/>
            <person name="Das S.P."/>
            <person name="Tettelin H."/>
        </authorList>
    </citation>
    <scope>NUCLEOTIDE SEQUENCE [LARGE SCALE GENOMIC DNA]</scope>
    <source>
        <strain evidence="2">4042</strain>
    </source>
</reference>
<dbReference type="EC" id="2.5.1.15" evidence="2"/>
<dbReference type="GO" id="GO:0005829">
    <property type="term" value="C:cytosol"/>
    <property type="evidence" value="ECO:0007669"/>
    <property type="project" value="TreeGrafter"/>
</dbReference>